<keyword evidence="10" id="KW-1185">Reference proteome</keyword>
<evidence type="ECO:0000256" key="6">
    <source>
        <dbReference type="ARBA" id="ARBA00022801"/>
    </source>
</evidence>
<keyword evidence="5" id="KW-0479">Metal-binding</keyword>
<evidence type="ECO:0000256" key="4">
    <source>
        <dbReference type="ARBA" id="ARBA00022722"/>
    </source>
</evidence>
<dbReference type="PANTHER" id="PTHR22930:SF267">
    <property type="entry name" value="NUCLEASE HARBI1-RELATED"/>
    <property type="match status" value="1"/>
</dbReference>
<gene>
    <name evidence="9" type="ORF">NDU88_006763</name>
</gene>
<evidence type="ECO:0000256" key="7">
    <source>
        <dbReference type="ARBA" id="ARBA00023242"/>
    </source>
</evidence>
<evidence type="ECO:0000259" key="8">
    <source>
        <dbReference type="Pfam" id="PF13359"/>
    </source>
</evidence>
<evidence type="ECO:0000256" key="2">
    <source>
        <dbReference type="ARBA" id="ARBA00004123"/>
    </source>
</evidence>
<evidence type="ECO:0000313" key="10">
    <source>
        <dbReference type="Proteomes" id="UP001066276"/>
    </source>
</evidence>
<dbReference type="GO" id="GO:0046872">
    <property type="term" value="F:metal ion binding"/>
    <property type="evidence" value="ECO:0007669"/>
    <property type="project" value="UniProtKB-KW"/>
</dbReference>
<dbReference type="Proteomes" id="UP001066276">
    <property type="component" value="Chromosome 8"/>
</dbReference>
<dbReference type="PANTHER" id="PTHR22930">
    <property type="match status" value="1"/>
</dbReference>
<comment type="cofactor">
    <cofactor evidence="1">
        <name>a divalent metal cation</name>
        <dbReference type="ChEBI" id="CHEBI:60240"/>
    </cofactor>
</comment>
<accession>A0AAV7NR99</accession>
<organism evidence="9 10">
    <name type="scientific">Pleurodeles waltl</name>
    <name type="common">Iberian ribbed newt</name>
    <dbReference type="NCBI Taxonomy" id="8319"/>
    <lineage>
        <taxon>Eukaryota</taxon>
        <taxon>Metazoa</taxon>
        <taxon>Chordata</taxon>
        <taxon>Craniata</taxon>
        <taxon>Vertebrata</taxon>
        <taxon>Euteleostomi</taxon>
        <taxon>Amphibia</taxon>
        <taxon>Batrachia</taxon>
        <taxon>Caudata</taxon>
        <taxon>Salamandroidea</taxon>
        <taxon>Salamandridae</taxon>
        <taxon>Pleurodelinae</taxon>
        <taxon>Pleurodeles</taxon>
    </lineage>
</organism>
<sequence length="172" mass="19971">MVCLADQYISHVTAKYPGSVHDAFVLRNSSIPQLMAQLQRHRVWLIGDFGYPKLSWLLTPVRNPRTGAENRYNNVHGRTRRIVERTFSLLKARFRCLHPTGGSLWYSPEKVCRIVVVWCMLHNLALTRVVSYLKEERGDNAAMVAVDTEDSEEEGEEEHVDNRTHMIQQYFQ</sequence>
<dbReference type="InterPro" id="IPR027806">
    <property type="entry name" value="HARBI1_dom"/>
</dbReference>
<name>A0AAV7NR99_PLEWA</name>
<dbReference type="AlphaFoldDB" id="A0AAV7NR99"/>
<keyword evidence="4" id="KW-0540">Nuclease</keyword>
<comment type="subcellular location">
    <subcellularLocation>
        <location evidence="2">Nucleus</location>
    </subcellularLocation>
</comment>
<dbReference type="InterPro" id="IPR045249">
    <property type="entry name" value="HARBI1-like"/>
</dbReference>
<evidence type="ECO:0000256" key="1">
    <source>
        <dbReference type="ARBA" id="ARBA00001968"/>
    </source>
</evidence>
<keyword evidence="6" id="KW-0378">Hydrolase</keyword>
<dbReference type="GO" id="GO:0016787">
    <property type="term" value="F:hydrolase activity"/>
    <property type="evidence" value="ECO:0007669"/>
    <property type="project" value="UniProtKB-KW"/>
</dbReference>
<proteinExistence type="inferred from homology"/>
<comment type="caution">
    <text evidence="9">The sequence shown here is derived from an EMBL/GenBank/DDBJ whole genome shotgun (WGS) entry which is preliminary data.</text>
</comment>
<dbReference type="Pfam" id="PF13359">
    <property type="entry name" value="DDE_Tnp_4"/>
    <property type="match status" value="1"/>
</dbReference>
<reference evidence="9" key="1">
    <citation type="journal article" date="2022" name="bioRxiv">
        <title>Sequencing and chromosome-scale assembly of the giantPleurodeles waltlgenome.</title>
        <authorList>
            <person name="Brown T."/>
            <person name="Elewa A."/>
            <person name="Iarovenko S."/>
            <person name="Subramanian E."/>
            <person name="Araus A.J."/>
            <person name="Petzold A."/>
            <person name="Susuki M."/>
            <person name="Suzuki K.-i.T."/>
            <person name="Hayashi T."/>
            <person name="Toyoda A."/>
            <person name="Oliveira C."/>
            <person name="Osipova E."/>
            <person name="Leigh N.D."/>
            <person name="Simon A."/>
            <person name="Yun M.H."/>
        </authorList>
    </citation>
    <scope>NUCLEOTIDE SEQUENCE</scope>
    <source>
        <strain evidence="9">20211129_DDA</strain>
        <tissue evidence="9">Liver</tissue>
    </source>
</reference>
<evidence type="ECO:0000313" key="9">
    <source>
        <dbReference type="EMBL" id="KAJ1118572.1"/>
    </source>
</evidence>
<keyword evidence="7" id="KW-0539">Nucleus</keyword>
<dbReference type="GO" id="GO:0005634">
    <property type="term" value="C:nucleus"/>
    <property type="evidence" value="ECO:0007669"/>
    <property type="project" value="UniProtKB-SubCell"/>
</dbReference>
<dbReference type="EMBL" id="JANPWB010000012">
    <property type="protein sequence ID" value="KAJ1118572.1"/>
    <property type="molecule type" value="Genomic_DNA"/>
</dbReference>
<protein>
    <recommendedName>
        <fullName evidence="8">DDE Tnp4 domain-containing protein</fullName>
    </recommendedName>
</protein>
<comment type="similarity">
    <text evidence="3">Belongs to the HARBI1 family.</text>
</comment>
<dbReference type="GO" id="GO:0004518">
    <property type="term" value="F:nuclease activity"/>
    <property type="evidence" value="ECO:0007669"/>
    <property type="project" value="UniProtKB-KW"/>
</dbReference>
<feature type="domain" description="DDE Tnp4" evidence="8">
    <location>
        <begin position="2"/>
        <end position="123"/>
    </location>
</feature>
<evidence type="ECO:0000256" key="5">
    <source>
        <dbReference type="ARBA" id="ARBA00022723"/>
    </source>
</evidence>
<evidence type="ECO:0000256" key="3">
    <source>
        <dbReference type="ARBA" id="ARBA00006958"/>
    </source>
</evidence>